<evidence type="ECO:0000313" key="1">
    <source>
        <dbReference type="EMBL" id="KAF4745988.1"/>
    </source>
</evidence>
<dbReference type="InterPro" id="IPR015915">
    <property type="entry name" value="Kelch-typ_b-propeller"/>
</dbReference>
<protein>
    <submittedName>
        <fullName evidence="1">Kelch-like</fullName>
    </submittedName>
</protein>
<dbReference type="EMBL" id="JABANO010009927">
    <property type="protein sequence ID" value="KAF4745988.1"/>
    <property type="molecule type" value="Genomic_DNA"/>
</dbReference>
<dbReference type="PANTHER" id="PTHR46375">
    <property type="entry name" value="KELCH REPEAT AND BTB DOMAIN-CONTAINING PROTEIN 13-RELATED"/>
    <property type="match status" value="1"/>
</dbReference>
<keyword evidence="2" id="KW-1185">Reference proteome</keyword>
<dbReference type="InterPro" id="IPR006652">
    <property type="entry name" value="Kelch_1"/>
</dbReference>
<sequence>MSRRRTSSQCALSVRNRWVDRTGAQAADLLTLASKHSDPTTCPIASIPVDVILGNIVPFIHYDQPVRNCIFVCGGRSSRVMDSNRYLSTVEVYDDYSKRWSRVPTMRSKRVGAAAMAVGDHLYVVGGYRVHPDQPLGCVEVYDPWVNRWKKIRSSMQVPRFGHSLALVGNRYLYAIGGDSQRQLVSEVEVFDTYTNEWLQNPELKISLPRPLAGGRVVEKNGLLYIVGGDVGSSPLQFSDLIY</sequence>
<dbReference type="Proteomes" id="UP000553632">
    <property type="component" value="Unassembled WGS sequence"/>
</dbReference>
<dbReference type="AlphaFoldDB" id="A0A7J6TL65"/>
<gene>
    <name evidence="1" type="primary">KLHL13_6</name>
    <name evidence="1" type="ORF">FOZ63_010956</name>
</gene>
<accession>A0A7J6TL65</accession>
<dbReference type="Pfam" id="PF24681">
    <property type="entry name" value="Kelch_KLHDC2_KLHL20_DRC7"/>
    <property type="match status" value="1"/>
</dbReference>
<dbReference type="PANTHER" id="PTHR46375:SF3">
    <property type="entry name" value="KELCH REPEAT AND BTB DOMAIN-CONTAINING PROTEIN 13"/>
    <property type="match status" value="1"/>
</dbReference>
<dbReference type="SMART" id="SM00612">
    <property type="entry name" value="Kelch"/>
    <property type="match status" value="3"/>
</dbReference>
<proteinExistence type="predicted"/>
<name>A0A7J6TL65_PEROL</name>
<dbReference type="Gene3D" id="2.120.10.80">
    <property type="entry name" value="Kelch-type beta propeller"/>
    <property type="match status" value="1"/>
</dbReference>
<reference evidence="1 2" key="1">
    <citation type="submission" date="2020-04" db="EMBL/GenBank/DDBJ databases">
        <title>Perkinsus olseni comparative genomics.</title>
        <authorList>
            <person name="Bogema D.R."/>
        </authorList>
    </citation>
    <scope>NUCLEOTIDE SEQUENCE [LARGE SCALE GENOMIC DNA]</scope>
    <source>
        <strain evidence="1 2">ATCC PRA-207</strain>
    </source>
</reference>
<feature type="non-terminal residue" evidence="1">
    <location>
        <position position="243"/>
    </location>
</feature>
<dbReference type="SUPFAM" id="SSF117281">
    <property type="entry name" value="Kelch motif"/>
    <property type="match status" value="1"/>
</dbReference>
<organism evidence="1 2">
    <name type="scientific">Perkinsus olseni</name>
    <name type="common">Perkinsus atlanticus</name>
    <dbReference type="NCBI Taxonomy" id="32597"/>
    <lineage>
        <taxon>Eukaryota</taxon>
        <taxon>Sar</taxon>
        <taxon>Alveolata</taxon>
        <taxon>Perkinsozoa</taxon>
        <taxon>Perkinsea</taxon>
        <taxon>Perkinsida</taxon>
        <taxon>Perkinsidae</taxon>
        <taxon>Perkinsus</taxon>
    </lineage>
</organism>
<comment type="caution">
    <text evidence="1">The sequence shown here is derived from an EMBL/GenBank/DDBJ whole genome shotgun (WGS) entry which is preliminary data.</text>
</comment>
<dbReference type="InterPro" id="IPR052392">
    <property type="entry name" value="Kelch-BTB_domain-containing"/>
</dbReference>
<evidence type="ECO:0000313" key="2">
    <source>
        <dbReference type="Proteomes" id="UP000553632"/>
    </source>
</evidence>